<dbReference type="InterPro" id="IPR057253">
    <property type="entry name" value="CoiA-like_N"/>
</dbReference>
<protein>
    <recommendedName>
        <fullName evidence="5">Competence protein CoiA</fullName>
    </recommendedName>
</protein>
<evidence type="ECO:0000313" key="3">
    <source>
        <dbReference type="EMBL" id="TDM03798.1"/>
    </source>
</evidence>
<evidence type="ECO:0000259" key="1">
    <source>
        <dbReference type="Pfam" id="PF06054"/>
    </source>
</evidence>
<name>A0A9Q8CIL7_9STAP</name>
<keyword evidence="4" id="KW-1185">Reference proteome</keyword>
<proteinExistence type="predicted"/>
<evidence type="ECO:0000259" key="2">
    <source>
        <dbReference type="Pfam" id="PF25164"/>
    </source>
</evidence>
<comment type="caution">
    <text evidence="3">The sequence shown here is derived from an EMBL/GenBank/DDBJ whole genome shotgun (WGS) entry which is preliminary data.</text>
</comment>
<dbReference type="InterPro" id="IPR021176">
    <property type="entry name" value="Competence-induced_CoiA"/>
</dbReference>
<dbReference type="EMBL" id="SCWD01000001">
    <property type="protein sequence ID" value="TDM03798.1"/>
    <property type="molecule type" value="Genomic_DNA"/>
</dbReference>
<evidence type="ECO:0000313" key="4">
    <source>
        <dbReference type="Proteomes" id="UP000295280"/>
    </source>
</evidence>
<organism evidence="3 4">
    <name type="scientific">Macrococcus carouselicus</name>
    <dbReference type="NCBI Taxonomy" id="69969"/>
    <lineage>
        <taxon>Bacteria</taxon>
        <taxon>Bacillati</taxon>
        <taxon>Bacillota</taxon>
        <taxon>Bacilli</taxon>
        <taxon>Bacillales</taxon>
        <taxon>Staphylococcaceae</taxon>
        <taxon>Macrococcus</taxon>
    </lineage>
</organism>
<dbReference type="InterPro" id="IPR010330">
    <property type="entry name" value="CoiA_nuc"/>
</dbReference>
<dbReference type="AlphaFoldDB" id="A0A9Q8CIL7"/>
<dbReference type="Pfam" id="PF06054">
    <property type="entry name" value="CoiA_nuc"/>
    <property type="match status" value="1"/>
</dbReference>
<reference evidence="3 4" key="1">
    <citation type="submission" date="2019-01" db="EMBL/GenBank/DDBJ databases">
        <title>Draft genome sequences of the type strains of six Macrococcus species.</title>
        <authorList>
            <person name="Mazhar S."/>
            <person name="Altermann E."/>
            <person name="Hill C."/>
            <person name="Mcauliffe O."/>
        </authorList>
    </citation>
    <scope>NUCLEOTIDE SEQUENCE [LARGE SCALE GENOMIC DNA]</scope>
    <source>
        <strain evidence="3 4">ATCC 51828</strain>
    </source>
</reference>
<accession>A0A9Q8CIL7</accession>
<feature type="domain" description="Competence protein CoiA nuclease-like" evidence="1">
    <location>
        <begin position="63"/>
        <end position="185"/>
    </location>
</feature>
<dbReference type="PIRSF" id="PIRSF007487">
    <property type="entry name" value="Competence-induced_CoiA_bac"/>
    <property type="match status" value="1"/>
</dbReference>
<evidence type="ECO:0008006" key="5">
    <source>
        <dbReference type="Google" id="ProtNLM"/>
    </source>
</evidence>
<dbReference type="Proteomes" id="UP000295280">
    <property type="component" value="Unassembled WGS sequence"/>
</dbReference>
<dbReference type="Pfam" id="PF25164">
    <property type="entry name" value="CoiA_N"/>
    <property type="match status" value="1"/>
</dbReference>
<gene>
    <name evidence="3" type="ORF">ERX40_01140</name>
</gene>
<sequence length="324" mass="37400">MFFVLIAVTEDGIYTQADQADTKRFYRCPVCLKPVVLKKGRYKIAHFSHQRIIDCHKSTYKTESPAHLKGKHMLYDLARPYKVDMEYYLSDIEQIPDILINRRLALELQLSVIPVDAIERRSAGYRKLGIKVIWIADEHALNKQTATLRLTAFQKALVQSARMQLYSFDSDLEKFYCYQLTDIQSDLSIGYVRTEIHAIRDFLQAGRMSSSAAVMTAGQKSAYIRQCLQKKDVREPTLSALYQLRIHHGGLPSAVGIVVPLQFFVRTHPVAWQCQLLLELKSGIFEMARFAEKLEFYGMTQTNNELTAELIKQYREAYKRLCVQ</sequence>
<feature type="domain" description="Competence protein CoiA-like N-terminal" evidence="2">
    <location>
        <begin position="18"/>
        <end position="56"/>
    </location>
</feature>
<dbReference type="OrthoDB" id="3784230at2"/>